<accession>A0ABU1XUH9</accession>
<keyword evidence="2" id="KW-1185">Reference proteome</keyword>
<evidence type="ECO:0000313" key="2">
    <source>
        <dbReference type="Proteomes" id="UP001256588"/>
    </source>
</evidence>
<protein>
    <submittedName>
        <fullName evidence="1">Uncharacterized protein</fullName>
    </submittedName>
</protein>
<dbReference type="EMBL" id="JAVDWO010000003">
    <property type="protein sequence ID" value="MDR7192421.1"/>
    <property type="molecule type" value="Genomic_DNA"/>
</dbReference>
<proteinExistence type="predicted"/>
<evidence type="ECO:0000313" key="1">
    <source>
        <dbReference type="EMBL" id="MDR7192421.1"/>
    </source>
</evidence>
<name>A0ABU1XUH9_9GAMM</name>
<dbReference type="Proteomes" id="UP001256588">
    <property type="component" value="Unassembled WGS sequence"/>
</dbReference>
<reference evidence="1 2" key="1">
    <citation type="submission" date="2023-07" db="EMBL/GenBank/DDBJ databases">
        <title>Sorghum-associated microbial communities from plants grown in Nebraska, USA.</title>
        <authorList>
            <person name="Schachtman D."/>
        </authorList>
    </citation>
    <scope>NUCLEOTIDE SEQUENCE [LARGE SCALE GENOMIC DNA]</scope>
    <source>
        <strain evidence="1 2">4099</strain>
    </source>
</reference>
<sequence>MSLLLGLTAAAASVAPKELHALVAKPISSPISSWWQPSDKTGVRVQFSMEARACSTFPGGMTTTCESMQVRTMKITTILSVPPESLDVRTLYEVFGWGREAMAEYLYHGEINAEALRPDGTGDLSIAEYAASVEVSFEPDVIGVNRQRIDGASTLDHSLSLVELGDLTAQEASQLFGQPHGDVLLESDENSLYTLWADAASGVCVISAIQTCAERSQEVRVFGAGCGVTLGTLLARAETLRQRYRDIPMHRFSGAVRE</sequence>
<gene>
    <name evidence="1" type="ORF">J2W68_001129</name>
</gene>
<dbReference type="RefSeq" id="WP_310233456.1">
    <property type="nucleotide sequence ID" value="NZ_JAVDWO010000003.1"/>
</dbReference>
<organism evidence="1 2">
    <name type="scientific">Luteimonas terrae</name>
    <dbReference type="NCBI Taxonomy" id="1530191"/>
    <lineage>
        <taxon>Bacteria</taxon>
        <taxon>Pseudomonadati</taxon>
        <taxon>Pseudomonadota</taxon>
        <taxon>Gammaproteobacteria</taxon>
        <taxon>Lysobacterales</taxon>
        <taxon>Lysobacteraceae</taxon>
        <taxon>Luteimonas</taxon>
    </lineage>
</organism>
<comment type="caution">
    <text evidence="1">The sequence shown here is derived from an EMBL/GenBank/DDBJ whole genome shotgun (WGS) entry which is preliminary data.</text>
</comment>